<dbReference type="STRING" id="655863.F0X7I2"/>
<keyword evidence="1" id="KW-0472">Membrane</keyword>
<dbReference type="InParanoid" id="F0X7I2"/>
<evidence type="ECO:0000256" key="1">
    <source>
        <dbReference type="SAM" id="Phobius"/>
    </source>
</evidence>
<feature type="transmembrane region" description="Helical" evidence="1">
    <location>
        <begin position="201"/>
        <end position="220"/>
    </location>
</feature>
<evidence type="ECO:0000313" key="3">
    <source>
        <dbReference type="Proteomes" id="UP000007796"/>
    </source>
</evidence>
<dbReference type="RefSeq" id="XP_014175847.1">
    <property type="nucleotide sequence ID" value="XM_014320372.1"/>
</dbReference>
<gene>
    <name evidence="2" type="ORF">CMQ_6686</name>
</gene>
<name>F0X7I2_GROCL</name>
<dbReference type="HOGENOM" id="CLU_446209_0_0_1"/>
<dbReference type="GeneID" id="25980146"/>
<keyword evidence="3" id="KW-1185">Reference proteome</keyword>
<protein>
    <submittedName>
        <fullName evidence="2">Uncharacterized protein</fullName>
    </submittedName>
</protein>
<evidence type="ECO:0000313" key="2">
    <source>
        <dbReference type="EMBL" id="EFX06365.1"/>
    </source>
</evidence>
<dbReference type="AlphaFoldDB" id="F0X7I2"/>
<sequence length="612" mass="67748">MIQEVASNLADTLRRHGWASELAGILPLSALIDFVAIPPKLHVLELSGAVPLWSWVITPAGSRVLLARRPQFASPGCCQDRFGTTIALETLDGRYGERYFASNPETLRLVLAAHPIIQIENRHDNMTTGLGSDLRIQALEVVHITRRDPNHCPLPSSSIWRRIFVNFLRNASSSYLAIALLGWGLLICTVVASFILEAWIALAFLSLIPVTGVVIVALYGRQPRQLLVGKPSIFNRLLVVSEHMNSTDWLVVYGESTVVNSLLNRPLEPTGPPLSPAVIEAFYWLLHIFIMGQWALALGAAVTKNSNAYIICFWIAFSIFSHVYLVTPEKGVRDWSKGYANLRVKRYGIKVSSRRALLNTIVALNPDTFSVDEAGTPDMTSFHSEGIKWIDPVLTRSDSRTMWEKATREAMTEAQLQIAAVDISYAWTRDWAKDMTSMVNAIPMSRWMEYGGKSGVKIRTQLLAMMSPPITDKVKNVLDIGTGTGTWAIATELHWNVCILRRLDTVVSLYRYTHDLPDPEGSDAVVAATGDTLVAQVLTASTTGSGAGHWYTMSRVSLWQCGGSVGTATKQAARNIALAMEFAVTHTGQAARRDVYLRRPSRHELYGRPLQQ</sequence>
<reference evidence="2 3" key="1">
    <citation type="journal article" date="2011" name="Proc. Natl. Acad. Sci. U.S.A.">
        <title>Genome and transcriptome analyses of the mountain pine beetle-fungal symbiont Grosmannia clavigera, a lodgepole pine pathogen.</title>
        <authorList>
            <person name="DiGuistini S."/>
            <person name="Wang Y."/>
            <person name="Liao N.Y."/>
            <person name="Taylor G."/>
            <person name="Tanguay P."/>
            <person name="Feau N."/>
            <person name="Henrissat B."/>
            <person name="Chan S.K."/>
            <person name="Hesse-Orce U."/>
            <person name="Alamouti S.M."/>
            <person name="Tsui C.K.M."/>
            <person name="Docking R.T."/>
            <person name="Levasseur A."/>
            <person name="Haridas S."/>
            <person name="Robertson G."/>
            <person name="Birol I."/>
            <person name="Holt R.A."/>
            <person name="Marra M.A."/>
            <person name="Hamelin R.C."/>
            <person name="Hirst M."/>
            <person name="Jones S.J.M."/>
            <person name="Bohlmann J."/>
            <person name="Breuil C."/>
        </authorList>
    </citation>
    <scope>NUCLEOTIDE SEQUENCE [LARGE SCALE GENOMIC DNA]</scope>
    <source>
        <strain evidence="3">kw1407 / UAMH 11150</strain>
    </source>
</reference>
<keyword evidence="1" id="KW-0812">Transmembrane</keyword>
<organism evidence="3">
    <name type="scientific">Grosmannia clavigera (strain kw1407 / UAMH 11150)</name>
    <name type="common">Blue stain fungus</name>
    <name type="synonym">Graphiocladiella clavigera</name>
    <dbReference type="NCBI Taxonomy" id="655863"/>
    <lineage>
        <taxon>Eukaryota</taxon>
        <taxon>Fungi</taxon>
        <taxon>Dikarya</taxon>
        <taxon>Ascomycota</taxon>
        <taxon>Pezizomycotina</taxon>
        <taxon>Sordariomycetes</taxon>
        <taxon>Sordariomycetidae</taxon>
        <taxon>Ophiostomatales</taxon>
        <taxon>Ophiostomataceae</taxon>
        <taxon>Leptographium</taxon>
    </lineage>
</organism>
<proteinExistence type="predicted"/>
<accession>F0X7I2</accession>
<feature type="transmembrane region" description="Helical" evidence="1">
    <location>
        <begin position="308"/>
        <end position="327"/>
    </location>
</feature>
<dbReference type="EMBL" id="GL629729">
    <property type="protein sequence ID" value="EFX06365.1"/>
    <property type="molecule type" value="Genomic_DNA"/>
</dbReference>
<feature type="transmembrane region" description="Helical" evidence="1">
    <location>
        <begin position="175"/>
        <end position="195"/>
    </location>
</feature>
<feature type="transmembrane region" description="Helical" evidence="1">
    <location>
        <begin position="281"/>
        <end position="302"/>
    </location>
</feature>
<keyword evidence="1" id="KW-1133">Transmembrane helix</keyword>
<dbReference type="Proteomes" id="UP000007796">
    <property type="component" value="Unassembled WGS sequence"/>
</dbReference>
<dbReference type="eggNOG" id="ENOG502RAWJ">
    <property type="taxonomic scope" value="Eukaryota"/>
</dbReference>
<dbReference type="OrthoDB" id="3527261at2759"/>